<dbReference type="AlphaFoldDB" id="A0AA35VKQ2"/>
<proteinExistence type="predicted"/>
<gene>
    <name evidence="2" type="ORF">LSALG_LOCUS2478</name>
</gene>
<name>A0AA35VKQ2_LACSI</name>
<feature type="chain" id="PRO_5041297534" evidence="1">
    <location>
        <begin position="30"/>
        <end position="229"/>
    </location>
</feature>
<keyword evidence="1" id="KW-0732">Signal</keyword>
<evidence type="ECO:0000313" key="3">
    <source>
        <dbReference type="Proteomes" id="UP001177003"/>
    </source>
</evidence>
<sequence length="229" mass="25445">MAIGTPKFSPVLLHLLTLILLTTPPLSCSFPIPTTSFHALFSLSDSLLTRVANLRASRGDISGSLRARSIAQKIEKHSHGFSFYGVMWSLGWDYMKNYAWRDIGITSSEMFGAVSDMSELIRGLTELTRMESEAERVAWVRRNYGSVLTVSKSLFNRLLRVFSRSGPLKDAVEMIQAEIVDGGLLKDCLELGSSDLKGVIQILKDLALQYSSTTGKTELYMWKLSTIIA</sequence>
<dbReference type="Proteomes" id="UP001177003">
    <property type="component" value="Chromosome 0"/>
</dbReference>
<protein>
    <submittedName>
        <fullName evidence="2">Uncharacterized protein</fullName>
    </submittedName>
</protein>
<reference evidence="2" key="1">
    <citation type="submission" date="2023-04" db="EMBL/GenBank/DDBJ databases">
        <authorList>
            <person name="Vijverberg K."/>
            <person name="Xiong W."/>
            <person name="Schranz E."/>
        </authorList>
    </citation>
    <scope>NUCLEOTIDE SEQUENCE</scope>
</reference>
<keyword evidence="3" id="KW-1185">Reference proteome</keyword>
<evidence type="ECO:0000313" key="2">
    <source>
        <dbReference type="EMBL" id="CAI9261703.1"/>
    </source>
</evidence>
<accession>A0AA35VKQ2</accession>
<dbReference type="EMBL" id="OX465086">
    <property type="protein sequence ID" value="CAI9261703.1"/>
    <property type="molecule type" value="Genomic_DNA"/>
</dbReference>
<organism evidence="2 3">
    <name type="scientific">Lactuca saligna</name>
    <name type="common">Willowleaf lettuce</name>
    <dbReference type="NCBI Taxonomy" id="75948"/>
    <lineage>
        <taxon>Eukaryota</taxon>
        <taxon>Viridiplantae</taxon>
        <taxon>Streptophyta</taxon>
        <taxon>Embryophyta</taxon>
        <taxon>Tracheophyta</taxon>
        <taxon>Spermatophyta</taxon>
        <taxon>Magnoliopsida</taxon>
        <taxon>eudicotyledons</taxon>
        <taxon>Gunneridae</taxon>
        <taxon>Pentapetalae</taxon>
        <taxon>asterids</taxon>
        <taxon>campanulids</taxon>
        <taxon>Asterales</taxon>
        <taxon>Asteraceae</taxon>
        <taxon>Cichorioideae</taxon>
        <taxon>Cichorieae</taxon>
        <taxon>Lactucinae</taxon>
        <taxon>Lactuca</taxon>
    </lineage>
</organism>
<dbReference type="PANTHER" id="PTHR36806">
    <property type="entry name" value="ADENINE PHOSPHORIBOSYLTRANSFERASE"/>
    <property type="match status" value="1"/>
</dbReference>
<feature type="signal peptide" evidence="1">
    <location>
        <begin position="1"/>
        <end position="29"/>
    </location>
</feature>
<evidence type="ECO:0000256" key="1">
    <source>
        <dbReference type="SAM" id="SignalP"/>
    </source>
</evidence>